<keyword evidence="3" id="KW-1185">Reference proteome</keyword>
<keyword evidence="2" id="KW-0808">Transferase</keyword>
<gene>
    <name evidence="2" type="ORF">FOZ74_01445</name>
</gene>
<dbReference type="Gene3D" id="3.40.50.2000">
    <property type="entry name" value="Glycogen Phosphorylase B"/>
    <property type="match status" value="1"/>
</dbReference>
<dbReference type="KEGG" id="cof:FOZ74_01445"/>
<dbReference type="Proteomes" id="UP000321199">
    <property type="component" value="Chromosome"/>
</dbReference>
<name>A0A5B8RQI8_9BURK</name>
<dbReference type="SUPFAM" id="SSF53756">
    <property type="entry name" value="UDP-Glycosyltransferase/glycogen phosphorylase"/>
    <property type="match status" value="1"/>
</dbReference>
<dbReference type="GO" id="GO:0016740">
    <property type="term" value="F:transferase activity"/>
    <property type="evidence" value="ECO:0007669"/>
    <property type="project" value="UniProtKB-KW"/>
</dbReference>
<evidence type="ECO:0000313" key="3">
    <source>
        <dbReference type="Proteomes" id="UP000321199"/>
    </source>
</evidence>
<sequence length="90" mass="9914">MATAPHRILHITRKLPPLVGGMERLNWHIADELSRSAQVHLIGPQGSAALRPAAVPVTEVPLRPLPRFLPRGLDLRGHRGRPGPVAHRRV</sequence>
<feature type="compositionally biased region" description="Basic residues" evidence="1">
    <location>
        <begin position="78"/>
        <end position="90"/>
    </location>
</feature>
<dbReference type="EMBL" id="CP042344">
    <property type="protein sequence ID" value="QEA11806.1"/>
    <property type="molecule type" value="Genomic_DNA"/>
</dbReference>
<proteinExistence type="predicted"/>
<organism evidence="2 3">
    <name type="scientific">Comamonas flocculans</name>
    <dbReference type="NCBI Taxonomy" id="2597701"/>
    <lineage>
        <taxon>Bacteria</taxon>
        <taxon>Pseudomonadati</taxon>
        <taxon>Pseudomonadota</taxon>
        <taxon>Betaproteobacteria</taxon>
        <taxon>Burkholderiales</taxon>
        <taxon>Comamonadaceae</taxon>
        <taxon>Comamonas</taxon>
    </lineage>
</organism>
<evidence type="ECO:0000313" key="2">
    <source>
        <dbReference type="EMBL" id="QEA11806.1"/>
    </source>
</evidence>
<protein>
    <submittedName>
        <fullName evidence="2">Glycosyltransferase family 4 protein</fullName>
    </submittedName>
</protein>
<evidence type="ECO:0000256" key="1">
    <source>
        <dbReference type="SAM" id="MobiDB-lite"/>
    </source>
</evidence>
<reference evidence="2 3" key="1">
    <citation type="submission" date="2019-07" db="EMBL/GenBank/DDBJ databases">
        <title>Complete genome sequence of Comamonas sp. NLF 7-7 isolated from livestock.</title>
        <authorList>
            <person name="Kim D.H."/>
            <person name="Kim J.G."/>
        </authorList>
    </citation>
    <scope>NUCLEOTIDE SEQUENCE [LARGE SCALE GENOMIC DNA]</scope>
    <source>
        <strain evidence="2 3">NLF 7-7</strain>
    </source>
</reference>
<dbReference type="AlphaFoldDB" id="A0A5B8RQI8"/>
<accession>A0A5B8RQI8</accession>
<dbReference type="OrthoDB" id="9813211at2"/>
<feature type="region of interest" description="Disordered" evidence="1">
    <location>
        <begin position="71"/>
        <end position="90"/>
    </location>
</feature>